<dbReference type="PANTHER" id="PTHR30383:SF5">
    <property type="entry name" value="SGNH HYDROLASE-TYPE ESTERASE DOMAIN-CONTAINING PROTEIN"/>
    <property type="match status" value="1"/>
</dbReference>
<dbReference type="PANTHER" id="PTHR30383">
    <property type="entry name" value="THIOESTERASE 1/PROTEASE 1/LYSOPHOSPHOLIPASE L1"/>
    <property type="match status" value="1"/>
</dbReference>
<evidence type="ECO:0000313" key="3">
    <source>
        <dbReference type="Proteomes" id="UP000198752"/>
    </source>
</evidence>
<accession>A0A1I2P3S2</accession>
<gene>
    <name evidence="2" type="ORF">SAMN02982927_00704</name>
</gene>
<dbReference type="EMBL" id="FOOY01000004">
    <property type="protein sequence ID" value="SFG10862.1"/>
    <property type="molecule type" value="Genomic_DNA"/>
</dbReference>
<dbReference type="Gene3D" id="3.40.50.1110">
    <property type="entry name" value="SGNH hydrolase"/>
    <property type="match status" value="1"/>
</dbReference>
<evidence type="ECO:0000313" key="2">
    <source>
        <dbReference type="EMBL" id="SFG10862.1"/>
    </source>
</evidence>
<dbReference type="AlphaFoldDB" id="A0A1I2P3S2"/>
<proteinExistence type="predicted"/>
<dbReference type="InterPro" id="IPR013830">
    <property type="entry name" value="SGNH_hydro"/>
</dbReference>
<dbReference type="InterPro" id="IPR051532">
    <property type="entry name" value="Ester_Hydrolysis_Enzymes"/>
</dbReference>
<feature type="domain" description="SGNH hydrolase-type esterase" evidence="1">
    <location>
        <begin position="71"/>
        <end position="226"/>
    </location>
</feature>
<name>A0A1I2P3S2_9BACL</name>
<evidence type="ECO:0000259" key="1">
    <source>
        <dbReference type="Pfam" id="PF13472"/>
    </source>
</evidence>
<dbReference type="Proteomes" id="UP000198752">
    <property type="component" value="Unassembled WGS sequence"/>
</dbReference>
<dbReference type="STRING" id="269670.SAMN02982927_00704"/>
<dbReference type="RefSeq" id="WP_093670115.1">
    <property type="nucleotide sequence ID" value="NZ_FOOY01000004.1"/>
</dbReference>
<protein>
    <submittedName>
        <fullName evidence="2">Lysophospholipase L1</fullName>
    </submittedName>
</protein>
<dbReference type="GO" id="GO:0004622">
    <property type="term" value="F:phosphatidylcholine lysophospholipase activity"/>
    <property type="evidence" value="ECO:0007669"/>
    <property type="project" value="TreeGrafter"/>
</dbReference>
<organism evidence="2 3">
    <name type="scientific">Sporolactobacillus nakayamae</name>
    <dbReference type="NCBI Taxonomy" id="269670"/>
    <lineage>
        <taxon>Bacteria</taxon>
        <taxon>Bacillati</taxon>
        <taxon>Bacillota</taxon>
        <taxon>Bacilli</taxon>
        <taxon>Bacillales</taxon>
        <taxon>Sporolactobacillaceae</taxon>
        <taxon>Sporolactobacillus</taxon>
    </lineage>
</organism>
<keyword evidence="3" id="KW-1185">Reference proteome</keyword>
<dbReference type="SUPFAM" id="SSF52266">
    <property type="entry name" value="SGNH hydrolase"/>
    <property type="match status" value="1"/>
</dbReference>
<dbReference type="InterPro" id="IPR036514">
    <property type="entry name" value="SGNH_hydro_sf"/>
</dbReference>
<sequence>MKKKFKILLVLSILINLLCLSLGSVIIIKKGGISYIEQKIKPNIYNGTPFHEISKSAFSILPVSSSSIVFAGDSITNFCNWNELFKDNTIINRGIQGETTKFMLDDMDNITRGKPDKIFLMIGINDLASGRSVSDTFTNYKKIINEIENRSPDTAIFIESVLPINTNLKHTKATNEEIVQFNQKISILAKEKKHHYIDLYTKFKNDDGQLSKNFTIDGVHLNGKGYLHWKKYINTYVR</sequence>
<dbReference type="OrthoDB" id="2513075at2"/>
<reference evidence="3" key="1">
    <citation type="submission" date="2016-10" db="EMBL/GenBank/DDBJ databases">
        <authorList>
            <person name="Varghese N."/>
            <person name="Submissions S."/>
        </authorList>
    </citation>
    <scope>NUCLEOTIDE SEQUENCE [LARGE SCALE GENOMIC DNA]</scope>
    <source>
        <strain evidence="3">ATCC 700379</strain>
    </source>
</reference>
<dbReference type="Pfam" id="PF13472">
    <property type="entry name" value="Lipase_GDSL_2"/>
    <property type="match status" value="1"/>
</dbReference>